<sequence>MADYDFAKIEKKLSKYLDEDRFQHTMGVMYTSACLAMVHGYDIKDAQVSGLLHDCAKCIPNKKKLKMCSEHNIPVSDFERSHPFLLHSRLGAYIAHEKYGIDDQEILSAINYHTTGRREMSLLEKIIYIADYIEPMRYKASRLPEIRKLAFEDLDECMYEILKDTLEYLEEDSADDIEPTSKEAYIYYKELHNKRNNVSDN</sequence>
<dbReference type="SUPFAM" id="SSF109604">
    <property type="entry name" value="HD-domain/PDEase-like"/>
    <property type="match status" value="1"/>
</dbReference>
<evidence type="ECO:0000256" key="6">
    <source>
        <dbReference type="ARBA" id="ARBA00049417"/>
    </source>
</evidence>
<dbReference type="PANTHER" id="PTHR35795:SF1">
    <property type="entry name" value="BIS(5'-NUCLEOSYL)-TETRAPHOSPHATASE, SYMMETRICAL"/>
    <property type="match status" value="1"/>
</dbReference>
<evidence type="ECO:0000256" key="2">
    <source>
        <dbReference type="ARBA" id="ARBA00022723"/>
    </source>
</evidence>
<dbReference type="EC" id="3.6.1.41" evidence="1"/>
<organism evidence="8 9">
    <name type="scientific">Blautia faecis</name>
    <dbReference type="NCBI Taxonomy" id="871665"/>
    <lineage>
        <taxon>Bacteria</taxon>
        <taxon>Bacillati</taxon>
        <taxon>Bacillota</taxon>
        <taxon>Clostridia</taxon>
        <taxon>Lachnospirales</taxon>
        <taxon>Lachnospiraceae</taxon>
        <taxon>Blautia</taxon>
    </lineage>
</organism>
<feature type="domain" description="HD" evidence="7">
    <location>
        <begin position="21"/>
        <end position="136"/>
    </location>
</feature>
<keyword evidence="3" id="KW-0547">Nucleotide-binding</keyword>
<dbReference type="SMART" id="SM00471">
    <property type="entry name" value="HDc"/>
    <property type="match status" value="1"/>
</dbReference>
<dbReference type="RefSeq" id="WP_118580182.1">
    <property type="nucleotide sequence ID" value="NZ_JAAINN010000037.1"/>
</dbReference>
<dbReference type="PANTHER" id="PTHR35795">
    <property type="entry name" value="SLR1885 PROTEIN"/>
    <property type="match status" value="1"/>
</dbReference>
<dbReference type="InterPro" id="IPR005249">
    <property type="entry name" value="YqeK"/>
</dbReference>
<dbReference type="Gene3D" id="1.10.3210.10">
    <property type="entry name" value="Hypothetical protein af1432"/>
    <property type="match status" value="1"/>
</dbReference>
<evidence type="ECO:0000313" key="9">
    <source>
        <dbReference type="Proteomes" id="UP001644719"/>
    </source>
</evidence>
<comment type="catalytic activity">
    <reaction evidence="6">
        <text>P(1),P(4)-bis(5'-adenosyl) tetraphosphate + H2O = 2 ADP + 2 H(+)</text>
        <dbReference type="Rhea" id="RHEA:24252"/>
        <dbReference type="ChEBI" id="CHEBI:15377"/>
        <dbReference type="ChEBI" id="CHEBI:15378"/>
        <dbReference type="ChEBI" id="CHEBI:58141"/>
        <dbReference type="ChEBI" id="CHEBI:456216"/>
        <dbReference type="EC" id="3.6.1.41"/>
    </reaction>
</comment>
<keyword evidence="9" id="KW-1185">Reference proteome</keyword>
<name>A0ABX2H9R7_9FIRM</name>
<evidence type="ECO:0000256" key="3">
    <source>
        <dbReference type="ARBA" id="ARBA00022741"/>
    </source>
</evidence>
<evidence type="ECO:0000256" key="5">
    <source>
        <dbReference type="ARBA" id="ARBA00023004"/>
    </source>
</evidence>
<proteinExistence type="predicted"/>
<evidence type="ECO:0000256" key="4">
    <source>
        <dbReference type="ARBA" id="ARBA00022801"/>
    </source>
</evidence>
<gene>
    <name evidence="8" type="ORF">G5B17_12550</name>
</gene>
<comment type="caution">
    <text evidence="8">The sequence shown here is derived from an EMBL/GenBank/DDBJ whole genome shotgun (WGS) entry which is preliminary data.</text>
</comment>
<protein>
    <recommendedName>
        <fullName evidence="1">bis(5'-nucleosyl)-tetraphosphatase (symmetrical)</fullName>
        <ecNumber evidence="1">3.6.1.41</ecNumber>
    </recommendedName>
</protein>
<dbReference type="EMBL" id="JAAITS010000035">
    <property type="protein sequence ID" value="NSG86217.1"/>
    <property type="molecule type" value="Genomic_DNA"/>
</dbReference>
<dbReference type="Proteomes" id="UP001644719">
    <property type="component" value="Unassembled WGS sequence"/>
</dbReference>
<evidence type="ECO:0000256" key="1">
    <source>
        <dbReference type="ARBA" id="ARBA00012506"/>
    </source>
</evidence>
<dbReference type="GeneID" id="69515321"/>
<dbReference type="CDD" id="cd00077">
    <property type="entry name" value="HDc"/>
    <property type="match status" value="1"/>
</dbReference>
<evidence type="ECO:0000259" key="7">
    <source>
        <dbReference type="PROSITE" id="PS51831"/>
    </source>
</evidence>
<dbReference type="Pfam" id="PF01966">
    <property type="entry name" value="HD"/>
    <property type="match status" value="1"/>
</dbReference>
<dbReference type="InterPro" id="IPR006674">
    <property type="entry name" value="HD_domain"/>
</dbReference>
<reference evidence="8 9" key="1">
    <citation type="journal article" date="2020" name="Cell Host Microbe">
        <title>Functional and Genomic Variation between Human-Derived Isolates of Lachnospiraceae Reveals Inter- and Intra-Species Diversity.</title>
        <authorList>
            <person name="Sorbara M.T."/>
            <person name="Littmann E.R."/>
            <person name="Fontana E."/>
            <person name="Moody T.U."/>
            <person name="Kohout C.E."/>
            <person name="Gjonbalaj M."/>
            <person name="Eaton V."/>
            <person name="Seok R."/>
            <person name="Leiner I.M."/>
            <person name="Pamer E.G."/>
        </authorList>
    </citation>
    <scope>NUCLEOTIDE SEQUENCE [LARGE SCALE GENOMIC DNA]</scope>
    <source>
        <strain evidence="8 9">MSK.17.74</strain>
    </source>
</reference>
<dbReference type="PROSITE" id="PS51831">
    <property type="entry name" value="HD"/>
    <property type="match status" value="1"/>
</dbReference>
<dbReference type="InterPro" id="IPR051094">
    <property type="entry name" value="Diverse_Catalytic_Enzymes"/>
</dbReference>
<keyword evidence="2" id="KW-0479">Metal-binding</keyword>
<keyword evidence="4" id="KW-0378">Hydrolase</keyword>
<dbReference type="InterPro" id="IPR003607">
    <property type="entry name" value="HD/PDEase_dom"/>
</dbReference>
<dbReference type="NCBIfam" id="TIGR00488">
    <property type="entry name" value="bis(5'-nucleosyl)-tetraphosphatase (symmetrical) YqeK"/>
    <property type="match status" value="1"/>
</dbReference>
<evidence type="ECO:0000313" key="8">
    <source>
        <dbReference type="EMBL" id="NSG86217.1"/>
    </source>
</evidence>
<keyword evidence="5" id="KW-0408">Iron</keyword>
<accession>A0ABX2H9R7</accession>